<feature type="region of interest" description="Disordered" evidence="14">
    <location>
        <begin position="3269"/>
        <end position="3302"/>
    </location>
</feature>
<dbReference type="PROSITE" id="PS00028">
    <property type="entry name" value="ZINC_FINGER_C2H2_1"/>
    <property type="match status" value="15"/>
</dbReference>
<evidence type="ECO:0000256" key="14">
    <source>
        <dbReference type="SAM" id="MobiDB-lite"/>
    </source>
</evidence>
<dbReference type="SUPFAM" id="SSF46689">
    <property type="entry name" value="Homeodomain-like"/>
    <property type="match status" value="4"/>
</dbReference>
<evidence type="ECO:0000256" key="5">
    <source>
        <dbReference type="ARBA" id="ARBA00022833"/>
    </source>
</evidence>
<feature type="domain" description="C2H2-type" evidence="16">
    <location>
        <begin position="1546"/>
        <end position="1575"/>
    </location>
</feature>
<feature type="region of interest" description="Disordered" evidence="14">
    <location>
        <begin position="2758"/>
        <end position="2790"/>
    </location>
</feature>
<dbReference type="PANTHER" id="PTHR45891:SF3">
    <property type="entry name" value="ZINC FINGER PROTEIN 2"/>
    <property type="match status" value="1"/>
</dbReference>
<dbReference type="RefSeq" id="XP_055892626.1">
    <property type="nucleotide sequence ID" value="XM_056036651.1"/>
</dbReference>
<reference evidence="18 19" key="1">
    <citation type="submission" date="2025-04" db="UniProtKB">
        <authorList>
            <consortium name="RefSeq"/>
        </authorList>
    </citation>
    <scope>IDENTIFICATION</scope>
</reference>
<feature type="domain" description="C2H2-type" evidence="16">
    <location>
        <begin position="1828"/>
        <end position="1859"/>
    </location>
</feature>
<dbReference type="GO" id="GO:0008270">
    <property type="term" value="F:zinc ion binding"/>
    <property type="evidence" value="ECO:0007669"/>
    <property type="project" value="UniProtKB-KW"/>
</dbReference>
<feature type="region of interest" description="Disordered" evidence="14">
    <location>
        <begin position="1275"/>
        <end position="1304"/>
    </location>
</feature>
<feature type="domain" description="C2H2-type" evidence="16">
    <location>
        <begin position="2724"/>
        <end position="2752"/>
    </location>
</feature>
<feature type="compositionally biased region" description="Low complexity" evidence="14">
    <location>
        <begin position="3192"/>
        <end position="3210"/>
    </location>
</feature>
<dbReference type="InterPro" id="IPR051968">
    <property type="entry name" value="ZnFinger_Homeobox_TR"/>
</dbReference>
<dbReference type="SUPFAM" id="SSF57667">
    <property type="entry name" value="beta-beta-alpha zinc fingers"/>
    <property type="match status" value="5"/>
</dbReference>
<feature type="compositionally biased region" description="Polar residues" evidence="14">
    <location>
        <begin position="1894"/>
        <end position="1911"/>
    </location>
</feature>
<feature type="region of interest" description="Disordered" evidence="14">
    <location>
        <begin position="450"/>
        <end position="520"/>
    </location>
</feature>
<evidence type="ECO:0000256" key="7">
    <source>
        <dbReference type="ARBA" id="ARBA00023125"/>
    </source>
</evidence>
<feature type="DNA-binding region" description="Homeobox" evidence="12">
    <location>
        <begin position="2945"/>
        <end position="3006"/>
    </location>
</feature>
<dbReference type="Proteomes" id="UP001165740">
    <property type="component" value="Chromosome 7"/>
</dbReference>
<feature type="DNA-binding region" description="Homeobox" evidence="12">
    <location>
        <begin position="2641"/>
        <end position="2700"/>
    </location>
</feature>
<evidence type="ECO:0000256" key="13">
    <source>
        <dbReference type="RuleBase" id="RU000682"/>
    </source>
</evidence>
<feature type="DNA-binding region" description="Homeobox" evidence="12">
    <location>
        <begin position="2422"/>
        <end position="2481"/>
    </location>
</feature>
<feature type="region of interest" description="Disordered" evidence="14">
    <location>
        <begin position="3712"/>
        <end position="3813"/>
    </location>
</feature>
<feature type="compositionally biased region" description="Polar residues" evidence="14">
    <location>
        <begin position="3216"/>
        <end position="3234"/>
    </location>
</feature>
<feature type="compositionally biased region" description="Polar residues" evidence="14">
    <location>
        <begin position="2484"/>
        <end position="2496"/>
    </location>
</feature>
<evidence type="ECO:0000313" key="17">
    <source>
        <dbReference type="Proteomes" id="UP001165740"/>
    </source>
</evidence>
<feature type="compositionally biased region" description="Low complexity" evidence="14">
    <location>
        <begin position="3749"/>
        <end position="3759"/>
    </location>
</feature>
<evidence type="ECO:0000256" key="1">
    <source>
        <dbReference type="ARBA" id="ARBA00004123"/>
    </source>
</evidence>
<dbReference type="Pfam" id="PF00046">
    <property type="entry name" value="Homeodomain"/>
    <property type="match status" value="4"/>
</dbReference>
<feature type="compositionally biased region" description="Basic and acidic residues" evidence="14">
    <location>
        <begin position="1393"/>
        <end position="1413"/>
    </location>
</feature>
<proteinExistence type="predicted"/>
<feature type="compositionally biased region" description="Low complexity" evidence="14">
    <location>
        <begin position="1199"/>
        <end position="1214"/>
    </location>
</feature>
<feature type="compositionally biased region" description="Low complexity" evidence="14">
    <location>
        <begin position="1877"/>
        <end position="1893"/>
    </location>
</feature>
<feature type="compositionally biased region" description="Basic and acidic residues" evidence="14">
    <location>
        <begin position="2501"/>
        <end position="2513"/>
    </location>
</feature>
<feature type="compositionally biased region" description="Low complexity" evidence="14">
    <location>
        <begin position="482"/>
        <end position="498"/>
    </location>
</feature>
<dbReference type="InterPro" id="IPR013087">
    <property type="entry name" value="Znf_C2H2_type"/>
</dbReference>
<feature type="region of interest" description="Disordered" evidence="14">
    <location>
        <begin position="87"/>
        <end position="124"/>
    </location>
</feature>
<sequence length="3813" mass="421762">MSTAMDFSPLKMETPHSSPHRTPLKASPRCSPKGEEMMESPAYTNVGYGRTNASFCGSGSRSQYSLAKDEYRVSPDTPCFSRTMQSPVVIGSRSRSPSPKVENFLISENSQSNTERSSEKISNQKSGLDSFCPVGYGKRCSDVARGPTDVASSRDVFDKLSALARDQCARRSRQSSVEIVEDMDEADDSVVLTKEDDACSSSDKEEDDDQIECAECNRVFCNLQRYMDHRCCRPQSRLNALCDKMEGKKSSSPSFISCETFPSDAEIFKGRIVYNPNGSAYIIEGIGSDSELDLKFSLPPDSIVVKDGQSVLSVERSIPKIANAVFFSKVDKSVELSKSNESPHPDDAPKASPVINRYNVYELRSSEIDELLELFPPYPASIPASKPILMCFICKLSFGNPNSFLRHATLDHRMELNEGEKTLLCRPSASALIQAFGREKYPTVTVLQHVGEPHSSLRESSSPTRPSSRNNESVLNNNFLRSPAKSSSPDGSSFSQPSFNQDTRVAVSRSPTSEQDEFLANHRSSFSNAFSANLKREGYLHSPQISGADFLSGSHFLYSSQGDRSPKRQRSPSSVLPSPQRASSPLTLTSSDSFYPMTSASGLLLSSSGHQQHLGMPAPSSSSLQSMGLGMTNYMGSCDEHPQGRAQGVECPKCDIVLGSSQSLGGHMTMTHSRNSCKTLKCPKCNWHYKYQETLEIHMKEKHPDSDAQCVYCLTNQSHPRLARGESYSCGYKPYRCDVCNYSTTTKGNLSIHMQSDKHINNMQDLANGGTEMKMQPPQSPASQPVPPSSSTPAPHSVSPFSQDDSQYKKLKQKQSFRCEVCSYETSVARNLRIHMTSEKHTHNMLVMTQSINHLHQDMTLHQINQMNQLFALNHQEQAARFAAISPHLNTGLFSYENMLMSTSAPPPQPSFELPMNLTKENGIEEPSGSSFSKDANKLFQCCICNNYGSDSIENVHNHIQYDRTKSGNSEAHVTFSNGAYHCNLCSYKTHLKANFQLHCKTDKHLQKLQLVNHVLEGGVENEWRLAISGSPMQICCNACSFYANSTHKMQLHMSTIQHESCSQLFRHLQLLDHATAPSAPSRARYYHCTLCLTNVRTKQKLISHSRTPHHMCKEQSLTQGHLSIFDVFLIKEMSDGAPVDFEDEESEIHRAGFVQHMKIDDDVLDTPDLSQGSRDLSKYPKVTSGGGKVTIPPPAHFSTTTAASSSLGTTSATDYSAFRGAGSVSRDKPGGDRTDESKGNCGYITQAHSLTNRISSSPDTSGVLHLGRKSEARPCNDHYLQSNHGAAAHQQSSHGSPSSPAGAARSAAEAVKCILCPLCRHECSGAGPLEEHLINKHNVAPEGIQRLMSMVELPLSSGMATADASVAPSSSAETGKNSSPASGEEISAGSRQNDDVKDFGDVSQEIPRDVSDRANPATPLSQRKEETTACTTVQVIPTTTTSWLTPSPQTCISTSSPIAMSATSSVTTAAASSTAMSATSTTCNASRITTIVTQDIPDNRTLSASDECKEIDLDLLDADHKDLLAIEGVDLALQEKLDKEYEDLFRCQTCHKIFINIDQLYCHQNELGHLELKQTPRGPGYLCWKKGCNQYFKTASTLQVHFREIHAKKSLSGCLSTQELEAYKFTCSQCNFSFKSIEAMQRHTLIHLMQSVTQCRICSRRVNSVAKMRRHLEIVHGDLSLSDMTVQMESIEANASLLFSSPAYEQFTAKMLLSSTKAHSRSPNDDDESVMGNLPNGFDKKDNVDRHDDDVDGDGMPEGYRDKQFMEDYVNSQSMAEEHYKDNSRKFKCHRCRVAYTSQKYLFAHNKTSQHRQWEMTDKFEDPTRPYRCDICKESFTQKNILMVHFNSVSHLHRLKQQTHINGDNIFNTSALSYNTTSPTPTTHSTSSPNSTVAHTNGSYDAVSESTTTPTNKPYKCNICKVSYNNQPSIEIHLRSVGHKTKASKLSELIQSGQVDISQALIEHPDPRTAGKQQAQIVADMIHQQATAQAASNAAAASYFNLQGMQGVMAQLSLLQGILPTSSHHLLASSAQNALAATSNAHIEAFYASLNAHNNINARESSRAEIPKTPTPKDKLSRSGDGDKIMNMIIKQDGKIEPVSHDNKTKPGLNDCKLVKDPKNLTKEEELPPNFPHAPIISRPRGFMGRFKPQLHRSLLENFGFECVMHYNEENCIENTKPKDKNQEEIIKQLEDKEDKKENGEEKMEVEDKTSEDKAEEEKSQEADIDDKKNEDKENMDLPELNKCRCLKCNKDFSNVWVLKNHEEEVHNNFVSPAYIEKFGRKFREDWEKNVPKLNENEQTGPIQLPSNPPTPTSNAEKLIPSEMPPPPPPTQSQIPQNFDLSQLSQLLPLMGLNMLPMHLPLNLPMNLSLPGFPSLMIPPLDLTQSYLPQIQSANLVDTTVTSQQQMQAAAAVAAQQAQNQKRVRTRISDDQLKVLRTYFDINNSPSEDQINKMSDQTGLPQKVIKHWFRNTLFKERQRNKDSPYNFNNPPSTSIDLDEYDRTGKLPEIKLEPEEEEESGMSMSHDYKKDNHDMKVENVSEKDDDQEEEIHNNAPLKIDLAPKNEPSDEYRKDQESHSNTSSPSNMSSIPSTPTASAPATPTPMITANALNAANSLTFSLESYAANIARLEAATFQSMGKRANRTRFTDFQIKTLQDYFERNAYPKDDELEHLSKILGLSARVIVVWFQNARQKARKIYENQPSAESAKEIASPFQRTPGLNYQCKKCSSVFQRYYELIKHQKNSCVGESNNNHKNIHSMMEDDSNYSFSNDDNSFHERQSTPSNALRDRDFHGKISEAVSSSSLTSRLTGSLPVTSSSLLSSHANSSTPTFKCDKCSLTFIRYDLWQEHQKTHVAPAMYTPFSSSSAFGMLQNLAQHEDTTKSALSLMTSNSLVPSLVSGPAMMGPQQSASMASTPTSSSTSPSPSSKRKTDSEDESGEQPRDKRLRTTILPEQLDYLYQQYQVNVDCNPSRKQLEHIASTVNLKKRVVQVWFQNTRARERKGHYRAHQQLINKRCPFCRALFRAKSALESHLATKHPEEMAKGDINIDLIPDALIEPPSPHSLSGSSASHSDISKLLPPGAAATMPNYMAFMTSATGLNLPFPPSTPELLGHPSFDDPFFKKYMSELANTLTARQENPTPSTPSHSTPSSSLSSSSTVTAHSTPKPSHQPSAPNFSGTTRPVDAHKPKSAATSSASSDDAPLDLSKPVKAPSFASSSHSDLSPRVSLTGSHEFSDRERAMELEYLRRLNSLDDSFSETQSEMADNEYMNDVGGSPPSPTHGNSGNLNHNAHTPGSSGKRYRTQMSATQVKVMKHLFQDYKTPTMAECELLGQEIGLAKRVVQVWFQNARAKEKKAKLNSGKPYSAELDFPKSPEECKLCNYKYSHKVTVQDHIFTKTHIDRVKAFLHSDDRDLDLSSSSLSNFSRTPGEPERGQNLMEDSLPSGHLAQLQAMGINTNTLGFPLGQGDISIKSAEKTELSRKEKKTDGSMSKEEQQQQVQAAMEMAMNAQMLSALGGYMPGLDPTYLSYMYGLPGYFPGMGLPVVQPGLMPGTEHMMAFDPLAYGTPLALLQIPAAAIKSVGEKLSEAGAVLARYTQDCQALADLHSVVSSADLTVAAEATLDVGYICKKCQMVYPARESCIAHQRSVCLSSASSLPKGFEPIMKLEQVQYECRACSERFSTILEFKTHCLQESHKTMLKKFKAKEAARREAAGSPSSSAPYSSSIGKSVSPSGSFTSKLSLTSPSNNNNINNNNNNMSPAHSTKPLHPSPAHQFNKLVSSPTSPAMFRSKPLAHSPGFTETGEMKRLKAE</sequence>
<feature type="region of interest" description="Disordered" evidence="14">
    <location>
        <begin position="2295"/>
        <end position="2334"/>
    </location>
</feature>
<evidence type="ECO:0000259" key="16">
    <source>
        <dbReference type="PROSITE" id="PS50157"/>
    </source>
</evidence>
<dbReference type="RefSeq" id="XP_055892625.1">
    <property type="nucleotide sequence ID" value="XM_056036650.1"/>
</dbReference>
<dbReference type="InterPro" id="IPR003604">
    <property type="entry name" value="Matrin/U1-like-C_Znf_C2H2"/>
</dbReference>
<dbReference type="Gene3D" id="3.30.160.60">
    <property type="entry name" value="Classic Zinc Finger"/>
    <property type="match status" value="4"/>
</dbReference>
<feature type="region of interest" description="Disordered" evidence="14">
    <location>
        <begin position="1719"/>
        <end position="1759"/>
    </location>
</feature>
<feature type="region of interest" description="Disordered" evidence="14">
    <location>
        <begin position="763"/>
        <end position="809"/>
    </location>
</feature>
<feature type="region of interest" description="Disordered" evidence="14">
    <location>
        <begin position="1363"/>
        <end position="1428"/>
    </location>
</feature>
<dbReference type="GeneID" id="106070043"/>
<dbReference type="SMART" id="SM00451">
    <property type="entry name" value="ZnF_U1"/>
    <property type="match status" value="6"/>
</dbReference>
<dbReference type="FunFam" id="3.30.160.60:FF:000081">
    <property type="entry name" value="Zinc finger homeobox protein 4"/>
    <property type="match status" value="1"/>
</dbReference>
<feature type="compositionally biased region" description="Basic and acidic residues" evidence="14">
    <location>
        <begin position="2526"/>
        <end position="2542"/>
    </location>
</feature>
<feature type="region of interest" description="Disordered" evidence="14">
    <location>
        <begin position="1"/>
        <end position="37"/>
    </location>
</feature>
<name>A0A9W3AZI4_BIOGL</name>
<feature type="region of interest" description="Disordered" evidence="14">
    <location>
        <begin position="2481"/>
        <end position="2603"/>
    </location>
</feature>
<evidence type="ECO:0000259" key="15">
    <source>
        <dbReference type="PROSITE" id="PS50071"/>
    </source>
</evidence>
<feature type="region of interest" description="Disordered" evidence="14">
    <location>
        <begin position="557"/>
        <end position="591"/>
    </location>
</feature>
<feature type="compositionally biased region" description="Low complexity" evidence="14">
    <location>
        <begin position="791"/>
        <end position="800"/>
    </location>
</feature>
<feature type="compositionally biased region" description="Basic and acidic residues" evidence="14">
    <location>
        <begin position="1739"/>
        <end position="1750"/>
    </location>
</feature>
<feature type="compositionally biased region" description="Polar residues" evidence="14">
    <location>
        <begin position="3168"/>
        <end position="3182"/>
    </location>
</feature>
<feature type="region of interest" description="Disordered" evidence="14">
    <location>
        <begin position="1877"/>
        <end position="1911"/>
    </location>
</feature>
<feature type="domain" description="Homeobox" evidence="15">
    <location>
        <begin position="2420"/>
        <end position="2480"/>
    </location>
</feature>
<feature type="region of interest" description="Disordered" evidence="14">
    <location>
        <begin position="2060"/>
        <end position="2083"/>
    </location>
</feature>
<accession>A0A9W3AZI4</accession>
<keyword evidence="3" id="KW-0677">Repeat</keyword>
<feature type="domain" description="C2H2-type" evidence="16">
    <location>
        <begin position="735"/>
        <end position="764"/>
    </location>
</feature>
<keyword evidence="5" id="KW-0862">Zinc</keyword>
<keyword evidence="9" id="KW-0804">Transcription</keyword>
<dbReference type="PROSITE" id="PS50071">
    <property type="entry name" value="HOMEOBOX_2"/>
    <property type="match status" value="4"/>
</dbReference>
<feature type="compositionally biased region" description="Low complexity" evidence="14">
    <location>
        <begin position="2578"/>
        <end position="2603"/>
    </location>
</feature>
<keyword evidence="2" id="KW-0479">Metal-binding</keyword>
<dbReference type="FunFam" id="1.10.10.60:FF:000064">
    <property type="entry name" value="Zinc finger homeobox protein 4"/>
    <property type="match status" value="1"/>
</dbReference>
<feature type="compositionally biased region" description="Polar residues" evidence="14">
    <location>
        <begin position="2298"/>
        <end position="2307"/>
    </location>
</feature>
<evidence type="ECO:0000256" key="12">
    <source>
        <dbReference type="PROSITE-ProRule" id="PRU00108"/>
    </source>
</evidence>
<keyword evidence="7 12" id="KW-0238">DNA-binding</keyword>
<feature type="domain" description="C2H2-type" evidence="16">
    <location>
        <begin position="1582"/>
        <end position="1612"/>
    </location>
</feature>
<feature type="region of interest" description="Disordered" evidence="14">
    <location>
        <begin position="2900"/>
        <end position="2950"/>
    </location>
</feature>
<dbReference type="SMART" id="SM00389">
    <property type="entry name" value="HOX"/>
    <property type="match status" value="4"/>
</dbReference>
<keyword evidence="8 12" id="KW-0371">Homeobox</keyword>
<dbReference type="PROSITE" id="PS50157">
    <property type="entry name" value="ZINC_FINGER_C2H2_2"/>
    <property type="match status" value="7"/>
</dbReference>
<feature type="domain" description="C2H2-type" evidence="16">
    <location>
        <begin position="1626"/>
        <end position="1653"/>
    </location>
</feature>
<feature type="compositionally biased region" description="Low complexity" evidence="14">
    <location>
        <begin position="458"/>
        <end position="473"/>
    </location>
</feature>
<feature type="domain" description="Homeobox" evidence="15">
    <location>
        <begin position="2639"/>
        <end position="2699"/>
    </location>
</feature>
<feature type="compositionally biased region" description="Pro residues" evidence="14">
    <location>
        <begin position="778"/>
        <end position="790"/>
    </location>
</feature>
<evidence type="ECO:0000256" key="10">
    <source>
        <dbReference type="ARBA" id="ARBA00023242"/>
    </source>
</evidence>
<evidence type="ECO:0000256" key="9">
    <source>
        <dbReference type="ARBA" id="ARBA00023163"/>
    </source>
</evidence>
<feature type="domain" description="Homeobox" evidence="15">
    <location>
        <begin position="3298"/>
        <end position="3358"/>
    </location>
</feature>
<dbReference type="GO" id="GO:0000981">
    <property type="term" value="F:DNA-binding transcription factor activity, RNA polymerase II-specific"/>
    <property type="evidence" value="ECO:0007669"/>
    <property type="project" value="InterPro"/>
</dbReference>
<evidence type="ECO:0000256" key="3">
    <source>
        <dbReference type="ARBA" id="ARBA00022737"/>
    </source>
</evidence>
<feature type="domain" description="Homeobox" evidence="15">
    <location>
        <begin position="2943"/>
        <end position="3005"/>
    </location>
</feature>
<feature type="compositionally biased region" description="Basic and acidic residues" evidence="14">
    <location>
        <begin position="2061"/>
        <end position="2083"/>
    </location>
</feature>
<feature type="region of interest" description="Disordered" evidence="14">
    <location>
        <begin position="3136"/>
        <end position="3235"/>
    </location>
</feature>
<feature type="compositionally biased region" description="Basic and acidic residues" evidence="14">
    <location>
        <begin position="2561"/>
        <end position="2577"/>
    </location>
</feature>
<feature type="compositionally biased region" description="Low complexity" evidence="14">
    <location>
        <begin position="3715"/>
        <end position="3737"/>
    </location>
</feature>
<protein>
    <submittedName>
        <fullName evidence="18 19">Zinc finger homeobox protein 4-like isoform X1</fullName>
    </submittedName>
</protein>
<evidence type="ECO:0000256" key="6">
    <source>
        <dbReference type="ARBA" id="ARBA00023015"/>
    </source>
</evidence>
<keyword evidence="6" id="KW-0805">Transcription regulation</keyword>
<dbReference type="PROSITE" id="PS00027">
    <property type="entry name" value="HOMEOBOX_1"/>
    <property type="match status" value="2"/>
</dbReference>
<evidence type="ECO:0000313" key="19">
    <source>
        <dbReference type="RefSeq" id="XP_055892626.1"/>
    </source>
</evidence>
<evidence type="ECO:0000256" key="8">
    <source>
        <dbReference type="ARBA" id="ARBA00023155"/>
    </source>
</evidence>
<evidence type="ECO:0000256" key="11">
    <source>
        <dbReference type="PROSITE-ProRule" id="PRU00042"/>
    </source>
</evidence>
<feature type="compositionally biased region" description="Polar residues" evidence="14">
    <location>
        <begin position="499"/>
        <end position="513"/>
    </location>
</feature>
<feature type="compositionally biased region" description="Low complexity" evidence="14">
    <location>
        <begin position="1282"/>
        <end position="1304"/>
    </location>
</feature>
<gene>
    <name evidence="18 19" type="primary">LOC106070043</name>
</gene>
<dbReference type="OMA" id="FLISEHH"/>
<feature type="compositionally biased region" description="Low complexity" evidence="14">
    <location>
        <begin position="3141"/>
        <end position="3167"/>
    </location>
</feature>
<feature type="compositionally biased region" description="Polar residues" evidence="14">
    <location>
        <begin position="571"/>
        <end position="591"/>
    </location>
</feature>
<evidence type="ECO:0000256" key="4">
    <source>
        <dbReference type="ARBA" id="ARBA00022771"/>
    </source>
</evidence>
<feature type="compositionally biased region" description="Polar residues" evidence="14">
    <location>
        <begin position="3738"/>
        <end position="3748"/>
    </location>
</feature>
<feature type="compositionally biased region" description="Polar residues" evidence="14">
    <location>
        <begin position="3282"/>
        <end position="3298"/>
    </location>
</feature>
<evidence type="ECO:0000313" key="18">
    <source>
        <dbReference type="RefSeq" id="XP_055892625.1"/>
    </source>
</evidence>
<dbReference type="OrthoDB" id="6417226at2759"/>
<dbReference type="InterPro" id="IPR017970">
    <property type="entry name" value="Homeobox_CS"/>
</dbReference>
<dbReference type="PANTHER" id="PTHR45891">
    <property type="entry name" value="ZINC FINGER HOMEOBOX PROTEIN"/>
    <property type="match status" value="1"/>
</dbReference>
<dbReference type="InterPro" id="IPR036236">
    <property type="entry name" value="Znf_C2H2_sf"/>
</dbReference>
<keyword evidence="10 12" id="KW-0539">Nucleus</keyword>
<dbReference type="GO" id="GO:0005634">
    <property type="term" value="C:nucleus"/>
    <property type="evidence" value="ECO:0007669"/>
    <property type="project" value="UniProtKB-SubCell"/>
</dbReference>
<dbReference type="Pfam" id="PF24056">
    <property type="entry name" value="zf-C2H2_ZFHX3"/>
    <property type="match status" value="1"/>
</dbReference>
<dbReference type="CDD" id="cd00086">
    <property type="entry name" value="homeodomain"/>
    <property type="match status" value="4"/>
</dbReference>
<feature type="domain" description="C2H2-type" evidence="16">
    <location>
        <begin position="2833"/>
        <end position="2860"/>
    </location>
</feature>
<feature type="compositionally biased region" description="Low complexity" evidence="14">
    <location>
        <begin position="2911"/>
        <end position="2928"/>
    </location>
</feature>
<dbReference type="InterPro" id="IPR001356">
    <property type="entry name" value="HD"/>
</dbReference>
<evidence type="ECO:0000256" key="2">
    <source>
        <dbReference type="ARBA" id="ARBA00022723"/>
    </source>
</evidence>
<feature type="compositionally biased region" description="Polar residues" evidence="14">
    <location>
        <begin position="1368"/>
        <end position="1382"/>
    </location>
</feature>
<feature type="DNA-binding region" description="Homeobox" evidence="12">
    <location>
        <begin position="3300"/>
        <end position="3359"/>
    </location>
</feature>
<feature type="region of interest" description="Disordered" evidence="14">
    <location>
        <begin position="3417"/>
        <end position="3440"/>
    </location>
</feature>
<keyword evidence="17" id="KW-1185">Reference proteome</keyword>
<dbReference type="InterPro" id="IPR009057">
    <property type="entry name" value="Homeodomain-like_sf"/>
</dbReference>
<feature type="region of interest" description="Disordered" evidence="14">
    <location>
        <begin position="1166"/>
        <end position="1242"/>
    </location>
</feature>
<organism evidence="17 19">
    <name type="scientific">Biomphalaria glabrata</name>
    <name type="common">Bloodfluke planorb</name>
    <name type="synonym">Freshwater snail</name>
    <dbReference type="NCBI Taxonomy" id="6526"/>
    <lineage>
        <taxon>Eukaryota</taxon>
        <taxon>Metazoa</taxon>
        <taxon>Spiralia</taxon>
        <taxon>Lophotrochozoa</taxon>
        <taxon>Mollusca</taxon>
        <taxon>Gastropoda</taxon>
        <taxon>Heterobranchia</taxon>
        <taxon>Euthyneura</taxon>
        <taxon>Panpulmonata</taxon>
        <taxon>Hygrophila</taxon>
        <taxon>Lymnaeoidea</taxon>
        <taxon>Planorbidae</taxon>
        <taxon>Biomphalaria</taxon>
    </lineage>
</organism>
<feature type="compositionally biased region" description="Polar residues" evidence="14">
    <location>
        <begin position="106"/>
        <end position="124"/>
    </location>
</feature>
<dbReference type="FunFam" id="1.10.10.60:FF:000080">
    <property type="entry name" value="Zinc finger homeobox protein 2"/>
    <property type="match status" value="1"/>
</dbReference>
<dbReference type="Gene3D" id="1.10.10.60">
    <property type="entry name" value="Homeodomain-like"/>
    <property type="match status" value="4"/>
</dbReference>
<dbReference type="GO" id="GO:0000978">
    <property type="term" value="F:RNA polymerase II cis-regulatory region sequence-specific DNA binding"/>
    <property type="evidence" value="ECO:0007669"/>
    <property type="project" value="TreeGrafter"/>
</dbReference>
<feature type="region of interest" description="Disordered" evidence="14">
    <location>
        <begin position="2191"/>
        <end position="2235"/>
    </location>
</feature>
<feature type="compositionally biased region" description="Basic and acidic residues" evidence="14">
    <location>
        <begin position="1226"/>
        <end position="1239"/>
    </location>
</feature>
<comment type="subcellular location">
    <subcellularLocation>
        <location evidence="1 12 13">Nucleus</location>
    </subcellularLocation>
</comment>
<dbReference type="SMART" id="SM00355">
    <property type="entry name" value="ZnF_C2H2"/>
    <property type="match status" value="23"/>
</dbReference>
<keyword evidence="4 11" id="KW-0863">Zinc-finger</keyword>